<name>A0A1L3MFV8_9MICO</name>
<feature type="binding site" evidence="9">
    <location>
        <position position="98"/>
    </location>
    <ligand>
        <name>Mg(2+)</name>
        <dbReference type="ChEBI" id="CHEBI:18420"/>
        <label>1</label>
    </ligand>
</feature>
<keyword evidence="2 9" id="KW-0028">Amino-acid biosynthesis</keyword>
<evidence type="ECO:0000313" key="16">
    <source>
        <dbReference type="Proteomes" id="UP000192634"/>
    </source>
</evidence>
<dbReference type="GO" id="GO:0005829">
    <property type="term" value="C:cytosol"/>
    <property type="evidence" value="ECO:0007669"/>
    <property type="project" value="TreeGrafter"/>
</dbReference>
<keyword evidence="3 9" id="KW-0328">Glycosyltransferase</keyword>
<feature type="binding site" evidence="9">
    <location>
        <position position="126"/>
    </location>
    <ligand>
        <name>5-phospho-alpha-D-ribose 1-diphosphate</name>
        <dbReference type="ChEBI" id="CHEBI:58017"/>
    </ligand>
</feature>
<comment type="similarity">
    <text evidence="9">Belongs to the anthranilate phosphoribosyltransferase family.</text>
</comment>
<dbReference type="RefSeq" id="WP_072624410.1">
    <property type="nucleotide sequence ID" value="NZ_CP013290.1"/>
</dbReference>
<keyword evidence="9" id="KW-0479">Metal-binding</keyword>
<dbReference type="Pfam" id="PF00591">
    <property type="entry name" value="Glycos_transf_3"/>
    <property type="match status" value="1"/>
</dbReference>
<evidence type="ECO:0000313" key="12">
    <source>
        <dbReference type="EMBL" id="APH01255.1"/>
    </source>
</evidence>
<dbReference type="InterPro" id="IPR017459">
    <property type="entry name" value="Glycosyl_Trfase_fam3_N_dom"/>
</dbReference>
<feature type="domain" description="Glycosyl transferase family 3" evidence="10">
    <location>
        <begin position="80"/>
        <end position="336"/>
    </location>
</feature>
<evidence type="ECO:0000256" key="8">
    <source>
        <dbReference type="ARBA" id="ARBA00061188"/>
    </source>
</evidence>
<accession>A0A1L3MFV8</accession>
<evidence type="ECO:0000259" key="10">
    <source>
        <dbReference type="Pfam" id="PF00591"/>
    </source>
</evidence>
<dbReference type="Pfam" id="PF02885">
    <property type="entry name" value="Glycos_trans_3N"/>
    <property type="match status" value="1"/>
</dbReference>
<sequence>MSAADTPTWSGVLTQLLSGRDLGSDETSWAMREMMSGDAAPAQIAGFLVALRAKGETVTELRALADVMLEHALPIEVSGPTLDIVGTGGDMAGTVNISTMSSICIAATGVRVVKHGNRAASSKSGSADVLESLGVNLTLSPQDVGRVADEAGITFCFAQTFHPSFRHTAVPRRDLGIGTALNVLGPMTNPSRPTYSVVGVADARIAPLMAGVFAERGTRALVFRGDDGLDELTVADGSHVWWVAGGEVREVHVTPEELGLTRSPLESLRGGDADVNAEVARRLLAGERGPVRDAVVLNAGAAVGLAQQGDEQPGDPVAAIRAGMDTVEAVLDSGRAAEQLQRWVSATRTEGQGA</sequence>
<dbReference type="EMBL" id="CP013290">
    <property type="protein sequence ID" value="APH01255.1"/>
    <property type="molecule type" value="Genomic_DNA"/>
</dbReference>
<reference evidence="12 15" key="1">
    <citation type="submission" date="2015-11" db="EMBL/GenBank/DDBJ databases">
        <authorList>
            <person name="Zhang Y."/>
            <person name="Guo Z."/>
        </authorList>
    </citation>
    <scope>NUCLEOTIDE SEQUENCE [LARGE SCALE GENOMIC DNA]</scope>
    <source>
        <strain evidence="12 15">YFY001</strain>
    </source>
</reference>
<dbReference type="FunFam" id="3.40.1030.10:FF:000002">
    <property type="entry name" value="Anthranilate phosphoribosyltransferase"/>
    <property type="match status" value="1"/>
</dbReference>
<dbReference type="GO" id="GO:0000287">
    <property type="term" value="F:magnesium ion binding"/>
    <property type="evidence" value="ECO:0007669"/>
    <property type="project" value="UniProtKB-UniRule"/>
</dbReference>
<comment type="caution">
    <text evidence="9">Lacks conserved residue(s) required for the propagation of feature annotation.</text>
</comment>
<dbReference type="SUPFAM" id="SSF52418">
    <property type="entry name" value="Nucleoside phosphorylase/phosphoribosyltransferase catalytic domain"/>
    <property type="match status" value="1"/>
</dbReference>
<dbReference type="PANTHER" id="PTHR43285">
    <property type="entry name" value="ANTHRANILATE PHOSPHORIBOSYLTRANSFERASE"/>
    <property type="match status" value="1"/>
</dbReference>
<dbReference type="EC" id="2.4.2.18" evidence="9"/>
<evidence type="ECO:0000313" key="13">
    <source>
        <dbReference type="EMBL" id="QOK24066.1"/>
    </source>
</evidence>
<keyword evidence="9" id="KW-0460">Magnesium</keyword>
<dbReference type="EMBL" id="CP062789">
    <property type="protein sequence ID" value="QOK24066.1"/>
    <property type="molecule type" value="Genomic_DNA"/>
</dbReference>
<evidence type="ECO:0000256" key="7">
    <source>
        <dbReference type="ARBA" id="ARBA00052328"/>
    </source>
</evidence>
<comment type="cofactor">
    <cofactor evidence="9">
        <name>Mg(2+)</name>
        <dbReference type="ChEBI" id="CHEBI:18420"/>
    </cofactor>
    <text evidence="9">Binds 2 magnesium ions per monomer.</text>
</comment>
<comment type="function">
    <text evidence="9">Catalyzes the transfer of the phosphoribosyl group of 5-phosphorylribose-1-pyrophosphate (PRPP) to anthranilate to yield N-(5'-phosphoribosyl)-anthranilate (PRA).</text>
</comment>
<accession>A0A1W2A3P7</accession>
<gene>
    <name evidence="9 13" type="primary">trpD</name>
    <name evidence="12" type="ORF">ASJ30_06595</name>
    <name evidence="13" type="ORF">IGS73_06760</name>
    <name evidence="14" type="ORF">SAMN06296429_10560</name>
</gene>
<evidence type="ECO:0000313" key="14">
    <source>
        <dbReference type="EMBL" id="SMC55317.1"/>
    </source>
</evidence>
<protein>
    <recommendedName>
        <fullName evidence="9">Anthranilate phosphoribosyltransferase</fullName>
        <ecNumber evidence="9">2.4.2.18</ecNumber>
    </recommendedName>
</protein>
<keyword evidence="5 9" id="KW-0822">Tryptophan biosynthesis</keyword>
<proteinExistence type="inferred from homology"/>
<feature type="domain" description="Glycosyl transferase family 3 N-terminal" evidence="11">
    <location>
        <begin position="12"/>
        <end position="72"/>
    </location>
</feature>
<evidence type="ECO:0000256" key="3">
    <source>
        <dbReference type="ARBA" id="ARBA00022676"/>
    </source>
</evidence>
<feature type="binding site" evidence="9">
    <location>
        <begin position="89"/>
        <end position="90"/>
    </location>
    <ligand>
        <name>5-phospho-alpha-D-ribose 1-diphosphate</name>
        <dbReference type="ChEBI" id="CHEBI:58017"/>
    </ligand>
</feature>
<dbReference type="InterPro" id="IPR036320">
    <property type="entry name" value="Glycosyl_Trfase_fam3_N_dom_sf"/>
</dbReference>
<dbReference type="InterPro" id="IPR005940">
    <property type="entry name" value="Anthranilate_Pribosyl_Tfrase"/>
</dbReference>
<evidence type="ECO:0000256" key="5">
    <source>
        <dbReference type="ARBA" id="ARBA00022822"/>
    </source>
</evidence>
<dbReference type="AlphaFoldDB" id="A0A1L3MFV8"/>
<feature type="binding site" evidence="9">
    <location>
        <position position="231"/>
    </location>
    <ligand>
        <name>Mg(2+)</name>
        <dbReference type="ChEBI" id="CHEBI:18420"/>
        <label>1</label>
    </ligand>
</feature>
<evidence type="ECO:0000256" key="6">
    <source>
        <dbReference type="ARBA" id="ARBA00023141"/>
    </source>
</evidence>
<dbReference type="InterPro" id="IPR000312">
    <property type="entry name" value="Glycosyl_Trfase_fam3"/>
</dbReference>
<feature type="binding site" evidence="9">
    <location>
        <position position="231"/>
    </location>
    <ligand>
        <name>Mg(2+)</name>
        <dbReference type="ChEBI" id="CHEBI:18420"/>
        <label>2</label>
    </ligand>
</feature>
<dbReference type="GO" id="GO:0000162">
    <property type="term" value="P:L-tryptophan biosynthetic process"/>
    <property type="evidence" value="ECO:0007669"/>
    <property type="project" value="UniProtKB-UniRule"/>
</dbReference>
<feature type="binding site" evidence="9">
    <location>
        <position position="172"/>
    </location>
    <ligand>
        <name>anthranilate</name>
        <dbReference type="ChEBI" id="CHEBI:16567"/>
        <label>2</label>
    </ligand>
</feature>
<comment type="catalytic activity">
    <reaction evidence="7 9">
        <text>N-(5-phospho-beta-D-ribosyl)anthranilate + diphosphate = 5-phospho-alpha-D-ribose 1-diphosphate + anthranilate</text>
        <dbReference type="Rhea" id="RHEA:11768"/>
        <dbReference type="ChEBI" id="CHEBI:16567"/>
        <dbReference type="ChEBI" id="CHEBI:18277"/>
        <dbReference type="ChEBI" id="CHEBI:33019"/>
        <dbReference type="ChEBI" id="CHEBI:58017"/>
        <dbReference type="EC" id="2.4.2.18"/>
    </reaction>
</comment>
<feature type="binding site" evidence="9">
    <location>
        <begin position="96"/>
        <end position="99"/>
    </location>
    <ligand>
        <name>5-phospho-alpha-D-ribose 1-diphosphate</name>
        <dbReference type="ChEBI" id="CHEBI:58017"/>
    </ligand>
</feature>
<keyword evidence="4 9" id="KW-0808">Transferase</keyword>
<comment type="pathway">
    <text evidence="1 9">Amino-acid biosynthesis; L-tryptophan biosynthesis; L-tryptophan from chorismate: step 2/5.</text>
</comment>
<keyword evidence="15" id="KW-1185">Reference proteome</keyword>
<dbReference type="KEGG" id="jte:ASJ30_06595"/>
<comment type="subunit">
    <text evidence="9">Homodimer.</text>
</comment>
<feature type="binding site" evidence="9">
    <location>
        <begin position="114"/>
        <end position="122"/>
    </location>
    <ligand>
        <name>5-phospho-alpha-D-ribose 1-diphosphate</name>
        <dbReference type="ChEBI" id="CHEBI:58017"/>
    </ligand>
</feature>
<dbReference type="EMBL" id="FWXN01000005">
    <property type="protein sequence ID" value="SMC55317.1"/>
    <property type="molecule type" value="Genomic_DNA"/>
</dbReference>
<evidence type="ECO:0000313" key="17">
    <source>
        <dbReference type="Proteomes" id="UP000593998"/>
    </source>
</evidence>
<feature type="binding site" evidence="9">
    <location>
        <position position="94"/>
    </location>
    <ligand>
        <name>5-phospho-alpha-D-ribose 1-diphosphate</name>
        <dbReference type="ChEBI" id="CHEBI:58017"/>
    </ligand>
</feature>
<dbReference type="InterPro" id="IPR035902">
    <property type="entry name" value="Nuc_phospho_transferase"/>
</dbReference>
<organism evidence="12 15">
    <name type="scientific">Janibacter indicus</name>
    <dbReference type="NCBI Taxonomy" id="857417"/>
    <lineage>
        <taxon>Bacteria</taxon>
        <taxon>Bacillati</taxon>
        <taxon>Actinomycetota</taxon>
        <taxon>Actinomycetes</taxon>
        <taxon>Micrococcales</taxon>
        <taxon>Intrasporangiaceae</taxon>
        <taxon>Janibacter</taxon>
    </lineage>
</organism>
<feature type="binding site" evidence="9">
    <location>
        <position position="86"/>
    </location>
    <ligand>
        <name>anthranilate</name>
        <dbReference type="ChEBI" id="CHEBI:16567"/>
        <label>1</label>
    </ligand>
</feature>
<dbReference type="HAMAP" id="MF_00211">
    <property type="entry name" value="TrpD"/>
    <property type="match status" value="1"/>
</dbReference>
<dbReference type="GO" id="GO:0004048">
    <property type="term" value="F:anthranilate phosphoribosyltransferase activity"/>
    <property type="evidence" value="ECO:0007669"/>
    <property type="project" value="UniProtKB-UniRule"/>
</dbReference>
<feature type="binding site" evidence="9">
    <location>
        <position position="117"/>
    </location>
    <ligand>
        <name>anthranilate</name>
        <dbReference type="ChEBI" id="CHEBI:16567"/>
        <label>1</label>
    </ligand>
</feature>
<dbReference type="SUPFAM" id="SSF47648">
    <property type="entry name" value="Nucleoside phosphorylase/phosphoribosyltransferase N-terminal domain"/>
    <property type="match status" value="1"/>
</dbReference>
<evidence type="ECO:0000259" key="11">
    <source>
        <dbReference type="Pfam" id="PF02885"/>
    </source>
</evidence>
<dbReference type="OrthoDB" id="9806430at2"/>
<dbReference type="PANTHER" id="PTHR43285:SF2">
    <property type="entry name" value="ANTHRANILATE PHOSPHORIBOSYLTRANSFERASE"/>
    <property type="match status" value="1"/>
</dbReference>
<evidence type="ECO:0000256" key="9">
    <source>
        <dbReference type="HAMAP-Rule" id="MF_00211"/>
    </source>
</evidence>
<dbReference type="Proteomes" id="UP000593998">
    <property type="component" value="Chromosome"/>
</dbReference>
<dbReference type="Proteomes" id="UP000192634">
    <property type="component" value="Unassembled WGS sequence"/>
</dbReference>
<evidence type="ECO:0000256" key="1">
    <source>
        <dbReference type="ARBA" id="ARBA00004907"/>
    </source>
</evidence>
<evidence type="ECO:0000256" key="2">
    <source>
        <dbReference type="ARBA" id="ARBA00022605"/>
    </source>
</evidence>
<dbReference type="Gene3D" id="1.20.970.10">
    <property type="entry name" value="Transferase, Pyrimidine Nucleoside Phosphorylase, Chain C"/>
    <property type="match status" value="1"/>
</dbReference>
<dbReference type="Proteomes" id="UP000182938">
    <property type="component" value="Chromosome"/>
</dbReference>
<feature type="binding site" evidence="9">
    <location>
        <position position="230"/>
    </location>
    <ligand>
        <name>Mg(2+)</name>
        <dbReference type="ChEBI" id="CHEBI:18420"/>
        <label>2</label>
    </ligand>
</feature>
<keyword evidence="6 9" id="KW-0057">Aromatic amino acid biosynthesis</keyword>
<dbReference type="UniPathway" id="UPA00035">
    <property type="reaction ID" value="UER00041"/>
</dbReference>
<dbReference type="Gene3D" id="3.40.1030.10">
    <property type="entry name" value="Nucleoside phosphorylase/phosphoribosyltransferase catalytic domain"/>
    <property type="match status" value="1"/>
</dbReference>
<reference evidence="14 16" key="2">
    <citation type="submission" date="2017-04" db="EMBL/GenBank/DDBJ databases">
        <authorList>
            <person name="Afonso C.L."/>
            <person name="Miller P.J."/>
            <person name="Scott M.A."/>
            <person name="Spackman E."/>
            <person name="Goraichik I."/>
            <person name="Dimitrov K.M."/>
            <person name="Suarez D.L."/>
            <person name="Swayne D.E."/>
        </authorList>
    </citation>
    <scope>NUCLEOTIDE SEQUENCE [LARGE SCALE GENOMIC DNA]</scope>
    <source>
        <strain evidence="14 16">CGMCC 1.12511</strain>
    </source>
</reference>
<dbReference type="NCBIfam" id="TIGR01245">
    <property type="entry name" value="trpD"/>
    <property type="match status" value="1"/>
</dbReference>
<comment type="similarity">
    <text evidence="8">In the C-terminal section; belongs to the anthranilate phosphoribosyltransferase family.</text>
</comment>
<feature type="binding site" evidence="9">
    <location>
        <position position="86"/>
    </location>
    <ligand>
        <name>5-phospho-alpha-D-ribose 1-diphosphate</name>
        <dbReference type="ChEBI" id="CHEBI:58017"/>
    </ligand>
</feature>
<reference evidence="13 17" key="3">
    <citation type="submission" date="2020-10" db="EMBL/GenBank/DDBJ databases">
        <title>Janibacter indicus TT2 genome sequence.</title>
        <authorList>
            <person name="Lee K."/>
            <person name="Ganzorig M."/>
        </authorList>
    </citation>
    <scope>NUCLEOTIDE SEQUENCE [LARGE SCALE GENOMIC DNA]</scope>
    <source>
        <strain evidence="13 17">TT2</strain>
    </source>
</reference>
<evidence type="ECO:0000256" key="4">
    <source>
        <dbReference type="ARBA" id="ARBA00022679"/>
    </source>
</evidence>
<evidence type="ECO:0000313" key="15">
    <source>
        <dbReference type="Proteomes" id="UP000182938"/>
    </source>
</evidence>